<dbReference type="Proteomes" id="UP001165074">
    <property type="component" value="Unassembled WGS sequence"/>
</dbReference>
<dbReference type="AlphaFoldDB" id="A0A9W6W614"/>
<protein>
    <submittedName>
        <fullName evidence="1">Uncharacterized protein</fullName>
    </submittedName>
</protein>
<evidence type="ECO:0000313" key="2">
    <source>
        <dbReference type="Proteomes" id="UP001165074"/>
    </source>
</evidence>
<organism evidence="1 2">
    <name type="scientific">Actinoallomurus iriomotensis</name>
    <dbReference type="NCBI Taxonomy" id="478107"/>
    <lineage>
        <taxon>Bacteria</taxon>
        <taxon>Bacillati</taxon>
        <taxon>Actinomycetota</taxon>
        <taxon>Actinomycetes</taxon>
        <taxon>Streptosporangiales</taxon>
        <taxon>Thermomonosporaceae</taxon>
        <taxon>Actinoallomurus</taxon>
    </lineage>
</organism>
<dbReference type="RefSeq" id="WP_285584983.1">
    <property type="nucleotide sequence ID" value="NZ_BSTK01000033.1"/>
</dbReference>
<name>A0A9W6W614_9ACTN</name>
<keyword evidence="2" id="KW-1185">Reference proteome</keyword>
<accession>A0A9W6W614</accession>
<gene>
    <name evidence="1" type="ORF">Airi02_105730</name>
</gene>
<reference evidence="1" key="1">
    <citation type="submission" date="2023-03" db="EMBL/GenBank/DDBJ databases">
        <title>Actinoallomurus iriomotensis NBRC 103684.</title>
        <authorList>
            <person name="Ichikawa N."/>
            <person name="Sato H."/>
            <person name="Tonouchi N."/>
        </authorList>
    </citation>
    <scope>NUCLEOTIDE SEQUENCE</scope>
    <source>
        <strain evidence="1">NBRC 103684</strain>
    </source>
</reference>
<evidence type="ECO:0000313" key="1">
    <source>
        <dbReference type="EMBL" id="GLY92645.1"/>
    </source>
</evidence>
<dbReference type="EMBL" id="BSTK01000033">
    <property type="protein sequence ID" value="GLY92645.1"/>
    <property type="molecule type" value="Genomic_DNA"/>
</dbReference>
<comment type="caution">
    <text evidence="1">The sequence shown here is derived from an EMBL/GenBank/DDBJ whole genome shotgun (WGS) entry which is preliminary data.</text>
</comment>
<sequence length="219" mass="23448">MTTNTNAAAKPPREQAEQAANAMLNVPKTRENLVARVEVPDYTAWRARLDAAPPDPAAPAAVSGLKLFRNTDDDSLLILADAPDPGEARDWARGGWKAAVPAQGVEGSPVFYLGVEAGTSPASAGPLKVLGHFKLTDYDLWHRLFLHMEDSRVSGGVTDSRIFRGTEDGNDVLVLADIADAERARAWLVEDQMTGYPAATGVDQGTFRFFAELGAENGS</sequence>
<proteinExistence type="predicted"/>